<proteinExistence type="predicted"/>
<keyword evidence="2" id="KW-1185">Reference proteome</keyword>
<evidence type="ECO:0000313" key="2">
    <source>
        <dbReference type="Proteomes" id="UP000240883"/>
    </source>
</evidence>
<protein>
    <submittedName>
        <fullName evidence="1">Uncharacterized protein</fullName>
    </submittedName>
</protein>
<gene>
    <name evidence="1" type="ORF">BS50DRAFT_664778</name>
</gene>
<name>A0A2T2N019_CORCC</name>
<accession>A0A2T2N019</accession>
<organism evidence="1 2">
    <name type="scientific">Corynespora cassiicola Philippines</name>
    <dbReference type="NCBI Taxonomy" id="1448308"/>
    <lineage>
        <taxon>Eukaryota</taxon>
        <taxon>Fungi</taxon>
        <taxon>Dikarya</taxon>
        <taxon>Ascomycota</taxon>
        <taxon>Pezizomycotina</taxon>
        <taxon>Dothideomycetes</taxon>
        <taxon>Pleosporomycetidae</taxon>
        <taxon>Pleosporales</taxon>
        <taxon>Corynesporascaceae</taxon>
        <taxon>Corynespora</taxon>
    </lineage>
</organism>
<reference evidence="1 2" key="1">
    <citation type="journal article" date="2018" name="Front. Microbiol.">
        <title>Genome-Wide Analysis of Corynespora cassiicola Leaf Fall Disease Putative Effectors.</title>
        <authorList>
            <person name="Lopez D."/>
            <person name="Ribeiro S."/>
            <person name="Label P."/>
            <person name="Fumanal B."/>
            <person name="Venisse J.S."/>
            <person name="Kohler A."/>
            <person name="de Oliveira R.R."/>
            <person name="Labutti K."/>
            <person name="Lipzen A."/>
            <person name="Lail K."/>
            <person name="Bauer D."/>
            <person name="Ohm R.A."/>
            <person name="Barry K.W."/>
            <person name="Spatafora J."/>
            <person name="Grigoriev I.V."/>
            <person name="Martin F.M."/>
            <person name="Pujade-Renaud V."/>
        </authorList>
    </citation>
    <scope>NUCLEOTIDE SEQUENCE [LARGE SCALE GENOMIC DNA]</scope>
    <source>
        <strain evidence="1 2">Philippines</strain>
    </source>
</reference>
<sequence length="114" mass="13324">MAQKSNMCYSDFQPTRKDIKGKDLVLFDKLLLKAKEKKDKDEKNTALTRCLFYAQSKSDMLKGERQGTSLNKQHDLLVKLQKKNPKDYSDSQKAYVKEIRGNKHQQAIKRLEDM</sequence>
<dbReference type="EMBL" id="KZ678196">
    <property type="protein sequence ID" value="PSN58791.1"/>
    <property type="molecule type" value="Genomic_DNA"/>
</dbReference>
<dbReference type="Proteomes" id="UP000240883">
    <property type="component" value="Unassembled WGS sequence"/>
</dbReference>
<dbReference type="AlphaFoldDB" id="A0A2T2N019"/>
<evidence type="ECO:0000313" key="1">
    <source>
        <dbReference type="EMBL" id="PSN58791.1"/>
    </source>
</evidence>